<dbReference type="GO" id="GO:0008270">
    <property type="term" value="F:zinc ion binding"/>
    <property type="evidence" value="ECO:0007669"/>
    <property type="project" value="UniProtKB-KW"/>
</dbReference>
<feature type="region of interest" description="Disordered" evidence="3">
    <location>
        <begin position="43"/>
        <end position="103"/>
    </location>
</feature>
<dbReference type="SUPFAM" id="SSF57667">
    <property type="entry name" value="beta-beta-alpha zinc fingers"/>
    <property type="match status" value="2"/>
</dbReference>
<feature type="compositionally biased region" description="Polar residues" evidence="3">
    <location>
        <begin position="79"/>
        <end position="90"/>
    </location>
</feature>
<feature type="compositionally biased region" description="Basic residues" evidence="3">
    <location>
        <begin position="67"/>
        <end position="78"/>
    </location>
</feature>
<dbReference type="KEGG" id="pfy:PFICI_06264"/>
<dbReference type="Gene3D" id="3.40.50.300">
    <property type="entry name" value="P-loop containing nucleotide triphosphate hydrolases"/>
    <property type="match status" value="1"/>
</dbReference>
<evidence type="ECO:0000256" key="2">
    <source>
        <dbReference type="PROSITE-ProRule" id="PRU00042"/>
    </source>
</evidence>
<name>W3X7B0_PESFW</name>
<keyword evidence="2" id="KW-0479">Metal-binding</keyword>
<feature type="domain" description="NACHT" evidence="5">
    <location>
        <begin position="430"/>
        <end position="576"/>
    </location>
</feature>
<dbReference type="PANTHER" id="PTHR10039">
    <property type="entry name" value="AMELOGENIN"/>
    <property type="match status" value="1"/>
</dbReference>
<dbReference type="PROSITE" id="PS50157">
    <property type="entry name" value="ZINC_FINGER_C2H2_2"/>
    <property type="match status" value="2"/>
</dbReference>
<dbReference type="HOGENOM" id="CLU_000288_34_1_1"/>
<protein>
    <recommendedName>
        <fullName evidence="8">C2H2-type domain-containing protein</fullName>
    </recommendedName>
</protein>
<evidence type="ECO:0000256" key="1">
    <source>
        <dbReference type="ARBA" id="ARBA00022737"/>
    </source>
</evidence>
<dbReference type="SUPFAM" id="SSF53474">
    <property type="entry name" value="alpha/beta-Hydrolases"/>
    <property type="match status" value="1"/>
</dbReference>
<dbReference type="Pfam" id="PF00096">
    <property type="entry name" value="zf-C2H2"/>
    <property type="match status" value="1"/>
</dbReference>
<dbReference type="eggNOG" id="KOG2029">
    <property type="taxonomic scope" value="Eukaryota"/>
</dbReference>
<feature type="region of interest" description="Disordered" evidence="3">
    <location>
        <begin position="854"/>
        <end position="873"/>
    </location>
</feature>
<keyword evidence="2" id="KW-0862">Zinc</keyword>
<dbReference type="EMBL" id="KI912112">
    <property type="protein sequence ID" value="ETS81262.1"/>
    <property type="molecule type" value="Genomic_DNA"/>
</dbReference>
<evidence type="ECO:0000259" key="5">
    <source>
        <dbReference type="PROSITE" id="PS50837"/>
    </source>
</evidence>
<keyword evidence="7" id="KW-1185">Reference proteome</keyword>
<reference evidence="7" key="1">
    <citation type="journal article" date="2015" name="BMC Genomics">
        <title>Genomic and transcriptomic analysis of the endophytic fungus Pestalotiopsis fici reveals its lifestyle and high potential for synthesis of natural products.</title>
        <authorList>
            <person name="Wang X."/>
            <person name="Zhang X."/>
            <person name="Liu L."/>
            <person name="Xiang M."/>
            <person name="Wang W."/>
            <person name="Sun X."/>
            <person name="Che Y."/>
            <person name="Guo L."/>
            <person name="Liu G."/>
            <person name="Guo L."/>
            <person name="Wang C."/>
            <person name="Yin W.B."/>
            <person name="Stadler M."/>
            <person name="Zhang X."/>
            <person name="Liu X."/>
        </authorList>
    </citation>
    <scope>NUCLEOTIDE SEQUENCE [LARGE SCALE GENOMIC DNA]</scope>
    <source>
        <strain evidence="7">W106-1 / CGMCC3.15140</strain>
    </source>
</reference>
<accession>W3X7B0</accession>
<dbReference type="OMA" id="CHCTIAN"/>
<dbReference type="InterPro" id="IPR056884">
    <property type="entry name" value="NPHP3-like_N"/>
</dbReference>
<gene>
    <name evidence="6" type="ORF">PFICI_06264</name>
</gene>
<dbReference type="InterPro" id="IPR027417">
    <property type="entry name" value="P-loop_NTPase"/>
</dbReference>
<feature type="compositionally biased region" description="Low complexity" evidence="3">
    <location>
        <begin position="1234"/>
        <end position="1245"/>
    </location>
</feature>
<feature type="domain" description="C2H2-type" evidence="4">
    <location>
        <begin position="1133"/>
        <end position="1162"/>
    </location>
</feature>
<dbReference type="SUPFAM" id="SSF52540">
    <property type="entry name" value="P-loop containing nucleoside triphosphate hydrolases"/>
    <property type="match status" value="1"/>
</dbReference>
<dbReference type="OrthoDB" id="7464126at2759"/>
<keyword evidence="1" id="KW-0677">Repeat</keyword>
<evidence type="ECO:0000256" key="3">
    <source>
        <dbReference type="SAM" id="MobiDB-lite"/>
    </source>
</evidence>
<dbReference type="PROSITE" id="PS00028">
    <property type="entry name" value="ZINC_FINGER_C2H2_1"/>
    <property type="match status" value="2"/>
</dbReference>
<dbReference type="InterPro" id="IPR013087">
    <property type="entry name" value="Znf_C2H2_type"/>
</dbReference>
<evidence type="ECO:0008006" key="8">
    <source>
        <dbReference type="Google" id="ProtNLM"/>
    </source>
</evidence>
<feature type="region of interest" description="Disordered" evidence="3">
    <location>
        <begin position="1223"/>
        <end position="1245"/>
    </location>
</feature>
<dbReference type="RefSeq" id="XP_007833036.1">
    <property type="nucleotide sequence ID" value="XM_007834845.1"/>
</dbReference>
<feature type="domain" description="C2H2-type" evidence="4">
    <location>
        <begin position="1163"/>
        <end position="1190"/>
    </location>
</feature>
<dbReference type="InterPro" id="IPR007111">
    <property type="entry name" value="NACHT_NTPase"/>
</dbReference>
<dbReference type="Gene3D" id="3.30.160.60">
    <property type="entry name" value="Classic Zinc Finger"/>
    <property type="match status" value="3"/>
</dbReference>
<organism evidence="6 7">
    <name type="scientific">Pestalotiopsis fici (strain W106-1 / CGMCC3.15140)</name>
    <dbReference type="NCBI Taxonomy" id="1229662"/>
    <lineage>
        <taxon>Eukaryota</taxon>
        <taxon>Fungi</taxon>
        <taxon>Dikarya</taxon>
        <taxon>Ascomycota</taxon>
        <taxon>Pezizomycotina</taxon>
        <taxon>Sordariomycetes</taxon>
        <taxon>Xylariomycetidae</taxon>
        <taxon>Amphisphaeriales</taxon>
        <taxon>Sporocadaceae</taxon>
        <taxon>Pestalotiopsis</taxon>
    </lineage>
</organism>
<dbReference type="InterPro" id="IPR029058">
    <property type="entry name" value="AB_hydrolase_fold"/>
</dbReference>
<dbReference type="Proteomes" id="UP000030651">
    <property type="component" value="Unassembled WGS sequence"/>
</dbReference>
<dbReference type="PROSITE" id="PS50837">
    <property type="entry name" value="NACHT"/>
    <property type="match status" value="1"/>
</dbReference>
<dbReference type="PANTHER" id="PTHR10039:SF5">
    <property type="entry name" value="NACHT DOMAIN-CONTAINING PROTEIN"/>
    <property type="match status" value="1"/>
</dbReference>
<evidence type="ECO:0000259" key="4">
    <source>
        <dbReference type="PROSITE" id="PS50157"/>
    </source>
</evidence>
<dbReference type="InParanoid" id="W3X7B0"/>
<dbReference type="GeneID" id="19271277"/>
<proteinExistence type="predicted"/>
<evidence type="ECO:0000313" key="6">
    <source>
        <dbReference type="EMBL" id="ETS81262.1"/>
    </source>
</evidence>
<dbReference type="eggNOG" id="KOG1721">
    <property type="taxonomic scope" value="Eukaryota"/>
</dbReference>
<dbReference type="Gene3D" id="3.40.50.1820">
    <property type="entry name" value="alpha/beta hydrolase"/>
    <property type="match status" value="1"/>
</dbReference>
<dbReference type="SMART" id="SM00355">
    <property type="entry name" value="ZnF_C2H2"/>
    <property type="match status" value="2"/>
</dbReference>
<dbReference type="Pfam" id="PF24883">
    <property type="entry name" value="NPHP3_N"/>
    <property type="match status" value="1"/>
</dbReference>
<dbReference type="InterPro" id="IPR036236">
    <property type="entry name" value="Znf_C2H2_sf"/>
</dbReference>
<keyword evidence="2" id="KW-0863">Zinc-finger</keyword>
<sequence length="1285" mass="145041">MRNPISDTGISIVYSPDEGDPLVDIVIVHGLQGHPFKTWASTKIPKQADSPDQSLLGVPRDSEKGKNVVRRMISKVSKRSSANATPSPHQTEPDFTETSTDKGKNKPALVFWPADLAPNECPRSRILVYGYDTKVSKYMTGPTNKNHVLSHGKDLVYALCRERTRGRPLVFVAHSLGGIVVKEALAASSVSGDADMKNVIESTAAVVFLGTPHRGSPDLSALGEWARSVLSIFRMETTSAILDTLGLKTSDLERAQESFSRLWQEYDFRVKTFQEGLGLTGIHLGVLGNKVVPDYSSLLGDQREQAESIQANHMEMCRFTGRNDPNYRKVAGELRSIYVSIQRLKEGKTHQDAVVSHRVLASRIKPRSRGSNDQKTRSAAEIRLDKLKFPTMNLRYRSIPKPAHNTCSWLFEHENFQDWLHGRKLSSHRGLLLLQGKPGAGKSVLMKEVYRQMSTSQATNDCTTAAFFFNAQGQRLEHTRLGMLRSLLYQILPKHQGHLDRFNSIWEDESDVLEEDLRDLLESIFSKPFEKSVFIIIDAVDECDTSEFRRVAYLWRYLTGQAYSNGVKLNVLMSTREFPNIRLSDCPGIRVDHHNQRDIKLYIEQRTKLAMIPEQKLSPLKELIFERSNGVFLWTVLTLDRVLEKWDEGEGLLALTRHVTHVPREIDALFTEILETVNIETTELAIRLFQWASLMVKPLRLYEWHHVLAFNRQPVPSSLHDWRASEHFTESDEQLERQIRSLSRGLLEVRAIPSVQDDGSERMSTRAGAGSLNLSHGETRVVEFIHETARDFFLKGQGFWTLDSRLKGNAAADGHLLIMTKCLDYLDISELDCLVEARNQLLQVQVQQLIEKDDTPWQTSHSPGRKVSDARYSPPVDCMELDNSGNDGEMESGKASQASECDARAVAVHEGICSPEERGPEESHSEVGRIETKELNLPSLAPRRESHAPNRLQSHAPIYELLKEASTAISGIDIEKWVITSQFATNQSTQNEPESNSAARPSTPVSTRVLEDYPALLSYATQEFVTHAKLAQSAGADPSSIVRRLLDQDGRSWARWLILREVAGSQVKLHEFAAMNGLFSWVEYMCGVSESVPRPTSEHSSTSAPDQTRVAMDTALDDIFQYTQGPTTDNKIWFCVYKGCKKRFTREENIKSHVQTHLNDRQHQCPDCQKCFVRQHDLKRHAEIHTGVKPYPCECGTRFSRHDLLIRHQQRCTGALEDAVRKRKRVESHQPQKQRSAAQRGRSSRIPFDFDASSFDFSSNTQQRHNDDAVASFSSASSHTGSVIL</sequence>
<evidence type="ECO:0000313" key="7">
    <source>
        <dbReference type="Proteomes" id="UP000030651"/>
    </source>
</evidence>